<evidence type="ECO:0000313" key="1">
    <source>
        <dbReference type="EMBL" id="AGA91028.1"/>
    </source>
</evidence>
<dbReference type="STRING" id="765912.Thimo_2284"/>
<dbReference type="OrthoDB" id="9807580at2"/>
<reference evidence="1 2" key="1">
    <citation type="submission" date="2011-09" db="EMBL/GenBank/DDBJ databases">
        <title>Complete sequence of chromosome of Thioflavicoccus mobilis 8321.</title>
        <authorList>
            <consortium name="US DOE Joint Genome Institute"/>
            <person name="Lucas S."/>
            <person name="Han J."/>
            <person name="Lapidus A."/>
            <person name="Cheng J.-F."/>
            <person name="Goodwin L."/>
            <person name="Pitluck S."/>
            <person name="Peters L."/>
            <person name="Ovchinnikova G."/>
            <person name="Lu M."/>
            <person name="Detter J.C."/>
            <person name="Han C."/>
            <person name="Tapia R."/>
            <person name="Land M."/>
            <person name="Hauser L."/>
            <person name="Kyrpides N."/>
            <person name="Ivanova N."/>
            <person name="Pagani I."/>
            <person name="Vogl K."/>
            <person name="Liu Z."/>
            <person name="Imhoff J."/>
            <person name="Thiel V."/>
            <person name="Frigaard N.-U."/>
            <person name="Bryant D."/>
            <person name="Woyke T."/>
        </authorList>
    </citation>
    <scope>NUCLEOTIDE SEQUENCE [LARGE SCALE GENOMIC DNA]</scope>
    <source>
        <strain evidence="1 2">8321</strain>
    </source>
</reference>
<dbReference type="InterPro" id="IPR002060">
    <property type="entry name" value="Squ/phyt_synthse"/>
</dbReference>
<evidence type="ECO:0000313" key="2">
    <source>
        <dbReference type="Proteomes" id="UP000010816"/>
    </source>
</evidence>
<dbReference type="RefSeq" id="WP_015281163.1">
    <property type="nucleotide sequence ID" value="NC_019940.1"/>
</dbReference>
<dbReference type="SUPFAM" id="SSF48576">
    <property type="entry name" value="Terpenoid synthases"/>
    <property type="match status" value="1"/>
</dbReference>
<dbReference type="AlphaFoldDB" id="L0GWA1"/>
<keyword evidence="2" id="KW-1185">Reference proteome</keyword>
<gene>
    <name evidence="1" type="ORF">Thimo_2284</name>
</gene>
<dbReference type="HOGENOM" id="CLU_037269_1_1_6"/>
<dbReference type="eggNOG" id="COG1562">
    <property type="taxonomic scope" value="Bacteria"/>
</dbReference>
<dbReference type="Proteomes" id="UP000010816">
    <property type="component" value="Chromosome"/>
</dbReference>
<accession>L0GWA1</accession>
<name>L0GWA1_9GAMM</name>
<dbReference type="Gene3D" id="1.10.600.10">
    <property type="entry name" value="Farnesyl Diphosphate Synthase"/>
    <property type="match status" value="1"/>
</dbReference>
<organism evidence="1 2">
    <name type="scientific">Thioflavicoccus mobilis 8321</name>
    <dbReference type="NCBI Taxonomy" id="765912"/>
    <lineage>
        <taxon>Bacteria</taxon>
        <taxon>Pseudomonadati</taxon>
        <taxon>Pseudomonadota</taxon>
        <taxon>Gammaproteobacteria</taxon>
        <taxon>Chromatiales</taxon>
        <taxon>Chromatiaceae</taxon>
        <taxon>Thioflavicoccus</taxon>
    </lineage>
</organism>
<dbReference type="EMBL" id="CP003051">
    <property type="protein sequence ID" value="AGA91028.1"/>
    <property type="molecule type" value="Genomic_DNA"/>
</dbReference>
<protein>
    <submittedName>
        <fullName evidence="1">Phytoene/squalene synthetase</fullName>
    </submittedName>
</protein>
<proteinExistence type="predicted"/>
<dbReference type="KEGG" id="tmb:Thimo_2284"/>
<sequence>MDEWRFPSRATPPGSAAYYSIRFAPSGLRDDLARLLGWRQALAAIPDTVSDPGVAQRKLDWWREEFAQMLSGTPRHPLSRALAPALDRHTLPPAPFLTIAARAEAEIHRRVPADRAAVEAAEEEDRGALFELLARCHGTADSGLLVRARRLGGFCGQVERLRDAGRRLRAGRAVFAQDSLVAAGLAGTTLERPDVRRRLAPLVAAAAAEARDHGVAIDASDLPVCLRIRARLAERLLVELTAPDANVVDTRIALTPLNKLWHAWRESRRRPPVRT</sequence>
<dbReference type="InterPro" id="IPR008949">
    <property type="entry name" value="Isoprenoid_synthase_dom_sf"/>
</dbReference>
<dbReference type="Pfam" id="PF00494">
    <property type="entry name" value="SQS_PSY"/>
    <property type="match status" value="1"/>
</dbReference>